<gene>
    <name evidence="1" type="ORF">RRG08_016059</name>
</gene>
<dbReference type="AlphaFoldDB" id="A0AAE0ZPJ7"/>
<keyword evidence="2" id="KW-1185">Reference proteome</keyword>
<accession>A0AAE0ZPJ7</accession>
<proteinExistence type="predicted"/>
<name>A0AAE0ZPJ7_9GAST</name>
<dbReference type="EMBL" id="JAWDGP010003608">
    <property type="protein sequence ID" value="KAK3772646.1"/>
    <property type="molecule type" value="Genomic_DNA"/>
</dbReference>
<evidence type="ECO:0000313" key="1">
    <source>
        <dbReference type="EMBL" id="KAK3772646.1"/>
    </source>
</evidence>
<evidence type="ECO:0000313" key="2">
    <source>
        <dbReference type="Proteomes" id="UP001283361"/>
    </source>
</evidence>
<protein>
    <submittedName>
        <fullName evidence="1">Uncharacterized protein</fullName>
    </submittedName>
</protein>
<organism evidence="1 2">
    <name type="scientific">Elysia crispata</name>
    <name type="common">lettuce slug</name>
    <dbReference type="NCBI Taxonomy" id="231223"/>
    <lineage>
        <taxon>Eukaryota</taxon>
        <taxon>Metazoa</taxon>
        <taxon>Spiralia</taxon>
        <taxon>Lophotrochozoa</taxon>
        <taxon>Mollusca</taxon>
        <taxon>Gastropoda</taxon>
        <taxon>Heterobranchia</taxon>
        <taxon>Euthyneura</taxon>
        <taxon>Panpulmonata</taxon>
        <taxon>Sacoglossa</taxon>
        <taxon>Placobranchoidea</taxon>
        <taxon>Plakobranchidae</taxon>
        <taxon>Elysia</taxon>
    </lineage>
</organism>
<sequence length="87" mass="10169">MDPVREIFGLGEQDRFRWILYGKHSGSKNKTDSGGSCMGNIRAERTRQIQVAPVWETFGAERARQIQVAPVWETFGLREKDRFRWIL</sequence>
<reference evidence="1" key="1">
    <citation type="journal article" date="2023" name="G3 (Bethesda)">
        <title>A reference genome for the long-term kleptoplast-retaining sea slug Elysia crispata morphotype clarki.</title>
        <authorList>
            <person name="Eastman K.E."/>
            <person name="Pendleton A.L."/>
            <person name="Shaikh M.A."/>
            <person name="Suttiyut T."/>
            <person name="Ogas R."/>
            <person name="Tomko P."/>
            <person name="Gavelis G."/>
            <person name="Widhalm J.R."/>
            <person name="Wisecaver J.H."/>
        </authorList>
    </citation>
    <scope>NUCLEOTIDE SEQUENCE</scope>
    <source>
        <strain evidence="1">ECLA1</strain>
    </source>
</reference>
<comment type="caution">
    <text evidence="1">The sequence shown here is derived from an EMBL/GenBank/DDBJ whole genome shotgun (WGS) entry which is preliminary data.</text>
</comment>
<dbReference type="Proteomes" id="UP001283361">
    <property type="component" value="Unassembled WGS sequence"/>
</dbReference>